<dbReference type="Pfam" id="PF19289">
    <property type="entry name" value="PmbA_TldD_3rd"/>
    <property type="match status" value="1"/>
</dbReference>
<evidence type="ECO:0000256" key="1">
    <source>
        <dbReference type="ARBA" id="ARBA00005836"/>
    </source>
</evidence>
<dbReference type="EMBL" id="CP038141">
    <property type="protein sequence ID" value="QDH17564.1"/>
    <property type="molecule type" value="Genomic_DNA"/>
</dbReference>
<feature type="domain" description="Metalloprotease TldD/E N-terminal" evidence="2">
    <location>
        <begin position="22"/>
        <end position="86"/>
    </location>
</feature>
<name>A0A4Y6UKG4_9PROT</name>
<comment type="similarity">
    <text evidence="1">Belongs to the peptidase U62 family.</text>
</comment>
<protein>
    <submittedName>
        <fullName evidence="5">TldD/PmbA family protein</fullName>
    </submittedName>
</protein>
<dbReference type="GO" id="GO:0005829">
    <property type="term" value="C:cytosol"/>
    <property type="evidence" value="ECO:0007669"/>
    <property type="project" value="TreeGrafter"/>
</dbReference>
<evidence type="ECO:0000313" key="6">
    <source>
        <dbReference type="Proteomes" id="UP000316313"/>
    </source>
</evidence>
<evidence type="ECO:0000259" key="4">
    <source>
        <dbReference type="Pfam" id="PF19290"/>
    </source>
</evidence>
<dbReference type="Gene3D" id="3.30.2290.10">
    <property type="entry name" value="PmbA/TldD superfamily"/>
    <property type="match status" value="1"/>
</dbReference>
<dbReference type="AlphaFoldDB" id="A0A4Y6UKG4"/>
<evidence type="ECO:0000259" key="3">
    <source>
        <dbReference type="Pfam" id="PF19289"/>
    </source>
</evidence>
<dbReference type="GO" id="GO:0008237">
    <property type="term" value="F:metallopeptidase activity"/>
    <property type="evidence" value="ECO:0007669"/>
    <property type="project" value="InterPro"/>
</dbReference>
<keyword evidence="6" id="KW-1185">Reference proteome</keyword>
<dbReference type="RefSeq" id="WP_141461631.1">
    <property type="nucleotide sequence ID" value="NZ_CP038141.1"/>
</dbReference>
<accession>A0A4Y6UKG4</accession>
<dbReference type="GO" id="GO:0006508">
    <property type="term" value="P:proteolysis"/>
    <property type="evidence" value="ECO:0007669"/>
    <property type="project" value="InterPro"/>
</dbReference>
<proteinExistence type="inferred from homology"/>
<dbReference type="PANTHER" id="PTHR43421:SF1">
    <property type="entry name" value="METALLOPROTEASE PMBA"/>
    <property type="match status" value="1"/>
</dbReference>
<dbReference type="PANTHER" id="PTHR43421">
    <property type="entry name" value="METALLOPROTEASE PMBA"/>
    <property type="match status" value="1"/>
</dbReference>
<evidence type="ECO:0000313" key="5">
    <source>
        <dbReference type="EMBL" id="QDH17564.1"/>
    </source>
</evidence>
<dbReference type="InterPro" id="IPR045569">
    <property type="entry name" value="Metalloprtase-TldD/E_C"/>
</dbReference>
<dbReference type="InterPro" id="IPR002510">
    <property type="entry name" value="Metalloprtase-TldD/E_N"/>
</dbReference>
<dbReference type="SUPFAM" id="SSF111283">
    <property type="entry name" value="Putative modulator of DNA gyrase, PmbA/TldD"/>
    <property type="match status" value="1"/>
</dbReference>
<dbReference type="InterPro" id="IPR035068">
    <property type="entry name" value="TldD/PmbA_N"/>
</dbReference>
<dbReference type="Pfam" id="PF19290">
    <property type="entry name" value="PmbA_TldD_2nd"/>
    <property type="match status" value="1"/>
</dbReference>
<dbReference type="Pfam" id="PF01523">
    <property type="entry name" value="PmbA_TldD_1st"/>
    <property type="match status" value="1"/>
</dbReference>
<evidence type="ECO:0000259" key="2">
    <source>
        <dbReference type="Pfam" id="PF01523"/>
    </source>
</evidence>
<dbReference type="OrthoDB" id="9803618at2"/>
<dbReference type="InterPro" id="IPR047657">
    <property type="entry name" value="PmbA"/>
</dbReference>
<gene>
    <name evidence="5" type="ORF">E3D00_08315</name>
</gene>
<sequence length="444" mass="47470">MKITDHIETLLSAARRHGADHADAIFTHSESESAMVRQGAPEGIERSESVAIGLRVFRGQRIASVSTSVLNSAEFDKLAEQACAMALVVPEDQFAGLAPDAMIGSFDASGLDLQDHTTPSMDQLIQKARTTEEISLSFPDITNSGGASSGYSRTTIALGTSAGFLGHYTRTGYSTGVSVLAGTGNAMQRDYAYHSAVHFEDLETPEIIGKRAAERTLARFNPSRPKTGTYSVIYDPRVSSSLLGHLAGAINGAAIARGTSFLKDALNTQILPSNLTILDDPRRIRGLASRPFDAEGCSVEALEFVKNGVLQNWLLDTRSARQLGVKSNHRASRGVTSPPSPSVTNLSLSPGTLSIEELRCDIKEGILITEMMGSSINMLTGDYSRGAAGFMIRNGEIAEPIAEFTIAGNLKDMFSRMIPANDLLFRSSVNAPSIRIDNMSIAGL</sequence>
<dbReference type="KEGG" id="ssam:E3D00_08315"/>
<organism evidence="5 6">
    <name type="scientific">Swingsia samuiensis</name>
    <dbReference type="NCBI Taxonomy" id="1293412"/>
    <lineage>
        <taxon>Bacteria</taxon>
        <taxon>Pseudomonadati</taxon>
        <taxon>Pseudomonadota</taxon>
        <taxon>Alphaproteobacteria</taxon>
        <taxon>Acetobacterales</taxon>
        <taxon>Acetobacteraceae</taxon>
        <taxon>Swingsia</taxon>
    </lineage>
</organism>
<feature type="domain" description="Metalloprotease TldD/E C-terminal" evidence="3">
    <location>
        <begin position="227"/>
        <end position="443"/>
    </location>
</feature>
<feature type="domain" description="Metalloprotease TldD/E central" evidence="4">
    <location>
        <begin position="118"/>
        <end position="219"/>
    </location>
</feature>
<dbReference type="InterPro" id="IPR036059">
    <property type="entry name" value="TldD/PmbA_sf"/>
</dbReference>
<dbReference type="InterPro" id="IPR045570">
    <property type="entry name" value="Metalloprtase-TldD/E_cen_dom"/>
</dbReference>
<dbReference type="Proteomes" id="UP000316313">
    <property type="component" value="Chromosome"/>
</dbReference>
<reference evidence="5 6" key="1">
    <citation type="submission" date="2019-03" db="EMBL/GenBank/DDBJ databases">
        <title>The complete genome sequence of Swingsia samuiensis NBRC107927(T).</title>
        <authorList>
            <person name="Chua K.-O."/>
            <person name="Chan K.-G."/>
            <person name="See-Too W.-S."/>
        </authorList>
    </citation>
    <scope>NUCLEOTIDE SEQUENCE [LARGE SCALE GENOMIC DNA]</scope>
    <source>
        <strain evidence="5 6">AH83</strain>
    </source>
</reference>